<dbReference type="Proteomes" id="UP000499080">
    <property type="component" value="Unassembled WGS sequence"/>
</dbReference>
<comment type="caution">
    <text evidence="1">The sequence shown here is derived from an EMBL/GenBank/DDBJ whole genome shotgun (WGS) entry which is preliminary data.</text>
</comment>
<evidence type="ECO:0008006" key="3">
    <source>
        <dbReference type="Google" id="ProtNLM"/>
    </source>
</evidence>
<evidence type="ECO:0000313" key="1">
    <source>
        <dbReference type="EMBL" id="GBM90174.1"/>
    </source>
</evidence>
<accession>A0A4Y2JJP6</accession>
<dbReference type="AlphaFoldDB" id="A0A4Y2JJP6"/>
<proteinExistence type="predicted"/>
<name>A0A4Y2JJP6_ARAVE</name>
<evidence type="ECO:0000313" key="2">
    <source>
        <dbReference type="Proteomes" id="UP000499080"/>
    </source>
</evidence>
<sequence length="155" mass="17480">MDINFLIPPHPPLQKQEKIRFYLDALPFQTKIYSNSIVQTLFNEYKNLYWKYKIIIATDASKSNENCSIASKNFTTGVTKAGSVSNYNSIFTSEVLAILIAINNLINDNQHYRRYSPNSVLASESSNPGPSVDSGFREILIPEQELLDLSVSEPT</sequence>
<dbReference type="EMBL" id="BGPR01190600">
    <property type="protein sequence ID" value="GBM90174.1"/>
    <property type="molecule type" value="Genomic_DNA"/>
</dbReference>
<reference evidence="1 2" key="1">
    <citation type="journal article" date="2019" name="Sci. Rep.">
        <title>Orb-weaving spider Araneus ventricosus genome elucidates the spidroin gene catalogue.</title>
        <authorList>
            <person name="Kono N."/>
            <person name="Nakamura H."/>
            <person name="Ohtoshi R."/>
            <person name="Moran D.A.P."/>
            <person name="Shinohara A."/>
            <person name="Yoshida Y."/>
            <person name="Fujiwara M."/>
            <person name="Mori M."/>
            <person name="Tomita M."/>
            <person name="Arakawa K."/>
        </authorList>
    </citation>
    <scope>NUCLEOTIDE SEQUENCE [LARGE SCALE GENOMIC DNA]</scope>
</reference>
<keyword evidence="2" id="KW-1185">Reference proteome</keyword>
<organism evidence="1 2">
    <name type="scientific">Araneus ventricosus</name>
    <name type="common">Orbweaver spider</name>
    <name type="synonym">Epeira ventricosa</name>
    <dbReference type="NCBI Taxonomy" id="182803"/>
    <lineage>
        <taxon>Eukaryota</taxon>
        <taxon>Metazoa</taxon>
        <taxon>Ecdysozoa</taxon>
        <taxon>Arthropoda</taxon>
        <taxon>Chelicerata</taxon>
        <taxon>Arachnida</taxon>
        <taxon>Araneae</taxon>
        <taxon>Araneomorphae</taxon>
        <taxon>Entelegynae</taxon>
        <taxon>Araneoidea</taxon>
        <taxon>Araneidae</taxon>
        <taxon>Araneus</taxon>
    </lineage>
</organism>
<protein>
    <recommendedName>
        <fullName evidence="3">RNase H type-1 domain-containing protein</fullName>
    </recommendedName>
</protein>
<gene>
    <name evidence="1" type="ORF">AVEN_161659_1</name>
</gene>